<evidence type="ECO:0000313" key="3">
    <source>
        <dbReference type="EMBL" id="KAA9394627.1"/>
    </source>
</evidence>
<dbReference type="Pfam" id="PF12811">
    <property type="entry name" value="BaxI_1"/>
    <property type="match status" value="1"/>
</dbReference>
<dbReference type="PANTHER" id="PTHR41282:SF1">
    <property type="entry name" value="CONSERVED TRANSMEMBRANE PROTEIN-RELATED"/>
    <property type="match status" value="1"/>
</dbReference>
<keyword evidence="2" id="KW-0812">Transmembrane</keyword>
<evidence type="ECO:0000313" key="4">
    <source>
        <dbReference type="Proteomes" id="UP000325957"/>
    </source>
</evidence>
<feature type="transmembrane region" description="Helical" evidence="2">
    <location>
        <begin position="135"/>
        <end position="156"/>
    </location>
</feature>
<accession>A0A5J5KXX7</accession>
<comment type="caution">
    <text evidence="3">The sequence shown here is derived from an EMBL/GenBank/DDBJ whole genome shotgun (WGS) entry which is preliminary data.</text>
</comment>
<proteinExistence type="predicted"/>
<feature type="transmembrane region" description="Helical" evidence="2">
    <location>
        <begin position="239"/>
        <end position="256"/>
    </location>
</feature>
<dbReference type="PIRSF" id="PIRSF009160">
    <property type="entry name" value="UCP009160"/>
    <property type="match status" value="1"/>
</dbReference>
<feature type="transmembrane region" description="Helical" evidence="2">
    <location>
        <begin position="168"/>
        <end position="194"/>
    </location>
</feature>
<sequence length="268" mass="28849">MSNPLLRDFNSKHTTPPAAPQYGQQGGQYGQAPSAEQMQGWYEAPAASAEQTGRMTLDDVVMRTSLTLGTVIVFAVIGWAVPMLAFPAMIVGLVLGLVNAFKREPSPVLIMAYAVAQGLFVGGISGIFQSIYPGIVVQAVIGTIGVFAVVLVLYRLRILRTSPRLTKIVVAAMIGYLVFGLVNLGLSMFAGFNVRSDVEIFGLPLGVVIGGIAILLAAYSLVMDFENIEHGIGRIARKYAWSAAFGLTVTLIWLYLEILRILSLLQQD</sequence>
<dbReference type="RefSeq" id="WP_158033298.1">
    <property type="nucleotide sequence ID" value="NZ_ML708614.1"/>
</dbReference>
<dbReference type="PANTHER" id="PTHR41282">
    <property type="entry name" value="CONSERVED TRANSMEMBRANE PROTEIN-RELATED"/>
    <property type="match status" value="1"/>
</dbReference>
<protein>
    <submittedName>
        <fullName evidence="3">Bax inhibitor-1/YccA family protein</fullName>
    </submittedName>
</protein>
<dbReference type="EMBL" id="SZWF01000005">
    <property type="protein sequence ID" value="KAA9394627.1"/>
    <property type="molecule type" value="Genomic_DNA"/>
</dbReference>
<evidence type="ECO:0000256" key="1">
    <source>
        <dbReference type="SAM" id="MobiDB-lite"/>
    </source>
</evidence>
<feature type="transmembrane region" description="Helical" evidence="2">
    <location>
        <begin position="110"/>
        <end position="129"/>
    </location>
</feature>
<feature type="transmembrane region" description="Helical" evidence="2">
    <location>
        <begin position="200"/>
        <end position="219"/>
    </location>
</feature>
<dbReference type="AlphaFoldDB" id="A0A5J5KXX7"/>
<keyword evidence="4" id="KW-1185">Reference proteome</keyword>
<organism evidence="3 4">
    <name type="scientific">Kocuria coralli</name>
    <dbReference type="NCBI Taxonomy" id="1461025"/>
    <lineage>
        <taxon>Bacteria</taxon>
        <taxon>Bacillati</taxon>
        <taxon>Actinomycetota</taxon>
        <taxon>Actinomycetes</taxon>
        <taxon>Micrococcales</taxon>
        <taxon>Micrococcaceae</taxon>
        <taxon>Kocuria</taxon>
    </lineage>
</organism>
<dbReference type="InterPro" id="IPR010539">
    <property type="entry name" value="BaxI_1-like"/>
</dbReference>
<name>A0A5J5KXX7_9MICC</name>
<gene>
    <name evidence="3" type="ORF">FCK90_05485</name>
</gene>
<feature type="transmembrane region" description="Helical" evidence="2">
    <location>
        <begin position="71"/>
        <end position="98"/>
    </location>
</feature>
<keyword evidence="2" id="KW-0472">Membrane</keyword>
<keyword evidence="2" id="KW-1133">Transmembrane helix</keyword>
<dbReference type="Proteomes" id="UP000325957">
    <property type="component" value="Unassembled WGS sequence"/>
</dbReference>
<dbReference type="OrthoDB" id="116480at2"/>
<reference evidence="3 4" key="1">
    <citation type="submission" date="2019-05" db="EMBL/GenBank/DDBJ databases">
        <title>Kocuria coralli sp. nov., a novel actinobacterium isolated from coral reef seawater.</title>
        <authorList>
            <person name="Li J."/>
        </authorList>
    </citation>
    <scope>NUCLEOTIDE SEQUENCE [LARGE SCALE GENOMIC DNA]</scope>
    <source>
        <strain evidence="3 4">SCSIO 13007</strain>
    </source>
</reference>
<feature type="region of interest" description="Disordered" evidence="1">
    <location>
        <begin position="1"/>
        <end position="32"/>
    </location>
</feature>
<evidence type="ECO:0000256" key="2">
    <source>
        <dbReference type="SAM" id="Phobius"/>
    </source>
</evidence>